<dbReference type="PROSITE" id="PS50927">
    <property type="entry name" value="BULB_LECTIN"/>
    <property type="match status" value="1"/>
</dbReference>
<dbReference type="InterPro" id="IPR036426">
    <property type="entry name" value="Bulb-type_lectin_dom_sf"/>
</dbReference>
<dbReference type="STRING" id="22663.A0A2I0I7S7"/>
<keyword evidence="2" id="KW-1015">Disulfide bond</keyword>
<protein>
    <recommendedName>
        <fullName evidence="4">Bulb-type lectin domain-containing protein</fullName>
    </recommendedName>
</protein>
<dbReference type="Gene3D" id="2.90.10.10">
    <property type="entry name" value="Bulb-type lectin domain"/>
    <property type="match status" value="1"/>
</dbReference>
<comment type="caution">
    <text evidence="5">The sequence shown here is derived from an EMBL/GenBank/DDBJ whole genome shotgun (WGS) entry which is preliminary data.</text>
</comment>
<dbReference type="EMBL" id="PGOL01003680">
    <property type="protein sequence ID" value="PKI40032.1"/>
    <property type="molecule type" value="Genomic_DNA"/>
</dbReference>
<reference evidence="5 6" key="1">
    <citation type="submission" date="2017-11" db="EMBL/GenBank/DDBJ databases">
        <title>De-novo sequencing of pomegranate (Punica granatum L.) genome.</title>
        <authorList>
            <person name="Akparov Z."/>
            <person name="Amiraslanov A."/>
            <person name="Hajiyeva S."/>
            <person name="Abbasov M."/>
            <person name="Kaur K."/>
            <person name="Hamwieh A."/>
            <person name="Solovyev V."/>
            <person name="Salamov A."/>
            <person name="Braich B."/>
            <person name="Kosarev P."/>
            <person name="Mahmoud A."/>
            <person name="Hajiyev E."/>
            <person name="Babayeva S."/>
            <person name="Izzatullayeva V."/>
            <person name="Mammadov A."/>
            <person name="Mammadov A."/>
            <person name="Sharifova S."/>
            <person name="Ojaghi J."/>
            <person name="Eynullazada K."/>
            <person name="Bayramov B."/>
            <person name="Abdulazimova A."/>
            <person name="Shahmuradov I."/>
        </authorList>
    </citation>
    <scope>NUCLEOTIDE SEQUENCE [LARGE SCALE GENOMIC DNA]</scope>
    <source>
        <strain evidence="6">cv. AG2017</strain>
        <tissue evidence="5">Leaf</tissue>
    </source>
</reference>
<keyword evidence="6" id="KW-1185">Reference proteome</keyword>
<keyword evidence="3" id="KW-0325">Glycoprotein</keyword>
<proteinExistence type="predicted"/>
<gene>
    <name evidence="5" type="ORF">CRG98_039602</name>
</gene>
<dbReference type="InterPro" id="IPR001480">
    <property type="entry name" value="Bulb-type_lectin_dom"/>
</dbReference>
<name>A0A2I0I7S7_PUNGR</name>
<feature type="domain" description="Bulb-type lectin" evidence="4">
    <location>
        <begin position="39"/>
        <end position="157"/>
    </location>
</feature>
<accession>A0A2I0I7S7</accession>
<evidence type="ECO:0000256" key="3">
    <source>
        <dbReference type="ARBA" id="ARBA00023180"/>
    </source>
</evidence>
<keyword evidence="1" id="KW-0732">Signal</keyword>
<evidence type="ECO:0000256" key="2">
    <source>
        <dbReference type="ARBA" id="ARBA00023157"/>
    </source>
</evidence>
<organism evidence="5 6">
    <name type="scientific">Punica granatum</name>
    <name type="common">Pomegranate</name>
    <dbReference type="NCBI Taxonomy" id="22663"/>
    <lineage>
        <taxon>Eukaryota</taxon>
        <taxon>Viridiplantae</taxon>
        <taxon>Streptophyta</taxon>
        <taxon>Embryophyta</taxon>
        <taxon>Tracheophyta</taxon>
        <taxon>Spermatophyta</taxon>
        <taxon>Magnoliopsida</taxon>
        <taxon>eudicotyledons</taxon>
        <taxon>Gunneridae</taxon>
        <taxon>Pentapetalae</taxon>
        <taxon>rosids</taxon>
        <taxon>malvids</taxon>
        <taxon>Myrtales</taxon>
        <taxon>Lythraceae</taxon>
        <taxon>Punica</taxon>
    </lineage>
</organism>
<evidence type="ECO:0000256" key="1">
    <source>
        <dbReference type="ARBA" id="ARBA00022729"/>
    </source>
</evidence>
<dbReference type="Proteomes" id="UP000233551">
    <property type="component" value="Unassembled WGS sequence"/>
</dbReference>
<dbReference type="SUPFAM" id="SSF51110">
    <property type="entry name" value="alpha-D-mannose-specific plant lectins"/>
    <property type="match status" value="1"/>
</dbReference>
<evidence type="ECO:0000313" key="5">
    <source>
        <dbReference type="EMBL" id="PKI40032.1"/>
    </source>
</evidence>
<sequence length="196" mass="21346">MKAWLRICDDSPKSNGHPSPLLLLLVAHPITTLFNFTISRNPSQLDASSPNQIWSSPNKTFFIGLLPAPSSSSSFSFVAAITYFDRSVLVLSTPSSVDISGFLHLLPTGNLVLSHGDSSTVWSSNTSSKGVSSASLDDSGKLILRNATGIALWKSDSLQKVVNPCNRPVRMGSMGWLKNGRVFWFTGPFMHFRFLS</sequence>
<evidence type="ECO:0000259" key="4">
    <source>
        <dbReference type="PROSITE" id="PS50927"/>
    </source>
</evidence>
<dbReference type="Pfam" id="PF01453">
    <property type="entry name" value="B_lectin"/>
    <property type="match status" value="1"/>
</dbReference>
<dbReference type="AlphaFoldDB" id="A0A2I0I7S7"/>
<evidence type="ECO:0000313" key="6">
    <source>
        <dbReference type="Proteomes" id="UP000233551"/>
    </source>
</evidence>